<evidence type="ECO:0000313" key="8">
    <source>
        <dbReference type="EMBL" id="CBZ52229.1"/>
    </source>
</evidence>
<dbReference type="GO" id="GO:0005952">
    <property type="term" value="C:cAMP-dependent protein kinase complex"/>
    <property type="evidence" value="ECO:0007669"/>
    <property type="project" value="TreeGrafter"/>
</dbReference>
<evidence type="ECO:0000256" key="2">
    <source>
        <dbReference type="ARBA" id="ARBA00022679"/>
    </source>
</evidence>
<dbReference type="PROSITE" id="PS50011">
    <property type="entry name" value="PROTEIN_KINASE_DOM"/>
    <property type="match status" value="1"/>
</dbReference>
<proteinExistence type="predicted"/>
<dbReference type="InterPro" id="IPR000719">
    <property type="entry name" value="Prot_kinase_dom"/>
</dbReference>
<keyword evidence="2" id="KW-0808">Transferase</keyword>
<evidence type="ECO:0000256" key="6">
    <source>
        <dbReference type="SAM" id="MobiDB-lite"/>
    </source>
</evidence>
<keyword evidence="10" id="KW-1185">Reference proteome</keyword>
<gene>
    <name evidence="9" type="ORF">BN1204_020150</name>
    <name evidence="8" type="ORF">NCLIV_020150</name>
</gene>
<feature type="domain" description="Protein kinase" evidence="7">
    <location>
        <begin position="224"/>
        <end position="680"/>
    </location>
</feature>
<keyword evidence="1" id="KW-0723">Serine/threonine-protein kinase</keyword>
<dbReference type="Gene3D" id="1.10.510.10">
    <property type="entry name" value="Transferase(Phosphotransferase) domain 1"/>
    <property type="match status" value="2"/>
</dbReference>
<feature type="compositionally biased region" description="Basic and acidic residues" evidence="6">
    <location>
        <begin position="159"/>
        <end position="168"/>
    </location>
</feature>
<feature type="region of interest" description="Disordered" evidence="6">
    <location>
        <begin position="394"/>
        <end position="465"/>
    </location>
</feature>
<evidence type="ECO:0000256" key="4">
    <source>
        <dbReference type="ARBA" id="ARBA00022777"/>
    </source>
</evidence>
<reference evidence="9" key="4">
    <citation type="journal article" date="2015" name="PLoS ONE">
        <title>Comprehensive Evaluation of Toxoplasma gondii VEG and Neospora caninum LIV Genomes with Tachyzoite Stage Transcriptome and Proteome Defines Novel Transcript Features.</title>
        <authorList>
            <person name="Ramaprasad A."/>
            <person name="Mourier T."/>
            <person name="Naeem R."/>
            <person name="Malas T.B."/>
            <person name="Moussa E."/>
            <person name="Panigrahi A."/>
            <person name="Vermont S.J."/>
            <person name="Otto T.D."/>
            <person name="Wastling J."/>
            <person name="Pain A."/>
        </authorList>
    </citation>
    <scope>NUCLEOTIDE SEQUENCE</scope>
    <source>
        <strain evidence="9">Liverpool</strain>
    </source>
</reference>
<feature type="region of interest" description="Disordered" evidence="6">
    <location>
        <begin position="553"/>
        <end position="586"/>
    </location>
</feature>
<dbReference type="PANTHER" id="PTHR24353">
    <property type="entry name" value="CYCLIC NUCLEOTIDE-DEPENDENT PROTEIN KINASE"/>
    <property type="match status" value="1"/>
</dbReference>
<dbReference type="OMA" id="FFPEVQC"/>
<keyword evidence="4 8" id="KW-0418">Kinase</keyword>
<feature type="compositionally biased region" description="Pro residues" evidence="6">
    <location>
        <begin position="112"/>
        <end position="134"/>
    </location>
</feature>
<dbReference type="InParanoid" id="F0VET5"/>
<feature type="compositionally biased region" description="Basic and acidic residues" evidence="6">
    <location>
        <begin position="556"/>
        <end position="571"/>
    </location>
</feature>
<dbReference type="PANTHER" id="PTHR24353:SF37">
    <property type="entry name" value="CAMP-DEPENDENT PROTEIN KINASE CATALYTIC SUBUNIT PRKX"/>
    <property type="match status" value="1"/>
</dbReference>
<feature type="compositionally biased region" description="Low complexity" evidence="6">
    <location>
        <begin position="405"/>
        <end position="461"/>
    </location>
</feature>
<evidence type="ECO:0000256" key="5">
    <source>
        <dbReference type="ARBA" id="ARBA00022840"/>
    </source>
</evidence>
<reference evidence="10" key="3">
    <citation type="journal article" date="2012" name="PLoS Pathog.">
        <title>Comparative genomics of the apicomplexan parasites Toxoplasma gondii and Neospora caninum: Coccidia differing in host range and transmission strategy.</title>
        <authorList>
            <person name="Reid A.J."/>
            <person name="Vermont S.J."/>
            <person name="Cotton J.A."/>
            <person name="Harris D."/>
            <person name="Hill-Cawthorne G.A."/>
            <person name="Konen-Waisman S."/>
            <person name="Latham S.M."/>
            <person name="Mourier T."/>
            <person name="Norton R."/>
            <person name="Quail M.A."/>
            <person name="Sanders M."/>
            <person name="Shanmugam D."/>
            <person name="Sohal A."/>
            <person name="Wasmuth J.D."/>
            <person name="Brunk B."/>
            <person name="Grigg M.E."/>
            <person name="Howard J.C."/>
            <person name="Parkinson J."/>
            <person name="Roos D.S."/>
            <person name="Trees A.J."/>
            <person name="Berriman M."/>
            <person name="Pain A."/>
            <person name="Wastling J.M."/>
        </authorList>
    </citation>
    <scope>NUCLEOTIDE SEQUENCE [LARGE SCALE GENOMIC DNA]</scope>
    <source>
        <strain evidence="10">Liverpool</strain>
    </source>
</reference>
<dbReference type="eggNOG" id="KOG0603">
    <property type="taxonomic scope" value="Eukaryota"/>
</dbReference>
<dbReference type="GO" id="GO:0005829">
    <property type="term" value="C:cytosol"/>
    <property type="evidence" value="ECO:0007669"/>
    <property type="project" value="TreeGrafter"/>
</dbReference>
<dbReference type="EMBL" id="LN714481">
    <property type="protein sequence ID" value="CEL66197.1"/>
    <property type="molecule type" value="Genomic_DNA"/>
</dbReference>
<reference evidence="8" key="1">
    <citation type="submission" date="2011-02" db="EMBL/GenBank/DDBJ databases">
        <authorList>
            <person name="Aslett M."/>
        </authorList>
    </citation>
    <scope>NUCLEOTIDE SEQUENCE</scope>
    <source>
        <strain evidence="8">Liverpool</strain>
    </source>
</reference>
<protein>
    <submittedName>
        <fullName evidence="9">AGC kinase, putative</fullName>
    </submittedName>
    <submittedName>
        <fullName evidence="8">Putative AGC kinase</fullName>
    </submittedName>
</protein>
<dbReference type="InterPro" id="IPR011009">
    <property type="entry name" value="Kinase-like_dom_sf"/>
</dbReference>
<keyword evidence="5" id="KW-0067">ATP-binding</keyword>
<dbReference type="GO" id="GO:0004691">
    <property type="term" value="F:cAMP-dependent protein kinase activity"/>
    <property type="evidence" value="ECO:0007669"/>
    <property type="project" value="TreeGrafter"/>
</dbReference>
<evidence type="ECO:0000256" key="1">
    <source>
        <dbReference type="ARBA" id="ARBA00022527"/>
    </source>
</evidence>
<evidence type="ECO:0000313" key="10">
    <source>
        <dbReference type="Proteomes" id="UP000007494"/>
    </source>
</evidence>
<evidence type="ECO:0000313" key="9">
    <source>
        <dbReference type="EMBL" id="CEL66197.1"/>
    </source>
</evidence>
<keyword evidence="3" id="KW-0547">Nucleotide-binding</keyword>
<dbReference type="OrthoDB" id="331819at2759"/>
<name>F0VET5_NEOCL</name>
<dbReference type="EMBL" id="FR823388">
    <property type="protein sequence ID" value="CBZ52229.1"/>
    <property type="molecule type" value="Genomic_DNA"/>
</dbReference>
<dbReference type="AlphaFoldDB" id="F0VET5"/>
<reference evidence="8" key="2">
    <citation type="submission" date="2011-03" db="EMBL/GenBank/DDBJ databases">
        <title>Comparative genomics and transcriptomics of Neospora caninum and Toxoplasma gondii.</title>
        <authorList>
            <person name="Reid A.J."/>
            <person name="Sohal A."/>
            <person name="Harris D."/>
            <person name="Quail M."/>
            <person name="Sanders M."/>
            <person name="Berriman M."/>
            <person name="Wastling J.M."/>
            <person name="Pain A."/>
        </authorList>
    </citation>
    <scope>NUCLEOTIDE SEQUENCE</scope>
    <source>
        <strain evidence="8">Liverpool</strain>
    </source>
</reference>
<sequence>MQRRRTFFRFPSLSSKASAEASDAPGGQPEVAAKPENTPEQSAPVDGSPSARRVSENASSLPILVPPASLEPSGPPVPPNGVHPAGEAAEAVRCTDTSDDSASTRHEKPSDPSLPSPSPHCCLAPPPCPSPPSPLTCLTPVSGVSSVACGSPQDASSRPGEDLEDARGRSGIPHVLDPIEEGKAVVLDDASLSGTSQTPVFPGPPSEHRDAGTAEHDAKVLGNYQVLGEIAMKKKSSLWLCKRRDDAQPRGDAAAREPAPSELFAIKEIQKASVLTQKQTEHLWNERQLLEEIAFFPEVQCSVHRLVETFKSDAALFFVFEAVLGGPLHRHIRFEGGFGVDRVRWYSAELVLILEALHKRGILYRDLQASNVMLSDDGRIKLVDFGLAKNIERDIPPCGTPSPSSPSSSSPFPSSSPSSSPFPSSSPSSSPFPSSSPSSSPFPSSSPSSSPFPSSSSPSSPAHGSQLARTFSYCGTLHAMAPEVIAEGNRATACAQAAGASPRKDKKRHAFGLFGEAATTGSASHGARREKEGFLFKSASSFAPIAGKSKLFPRLAEPRSRSRSSEPKPRGNEASNAPAREDANPARTGGYSFPADWWSLGVVIFEMLYNTVPFGYHDYENERSRPICELVKSSPSTVAFPRDRRVPDEAKDLILRLLQADPEKRLGRHGAGEVKRHAFFRTIDWDVLDSIRQAPTVPPSLRHCIPEVERGLGLRPFVEGKKEKQKAEGDPFADF</sequence>
<dbReference type="GeneID" id="13444073"/>
<dbReference type="Pfam" id="PF00069">
    <property type="entry name" value="Pkinase"/>
    <property type="match status" value="2"/>
</dbReference>
<dbReference type="Proteomes" id="UP000007494">
    <property type="component" value="Chromosome VIIa"/>
</dbReference>
<evidence type="ECO:0000256" key="3">
    <source>
        <dbReference type="ARBA" id="ARBA00022741"/>
    </source>
</evidence>
<dbReference type="eggNOG" id="KOG0610">
    <property type="taxonomic scope" value="Eukaryota"/>
</dbReference>
<evidence type="ECO:0000259" key="7">
    <source>
        <dbReference type="PROSITE" id="PS50011"/>
    </source>
</evidence>
<feature type="region of interest" description="Disordered" evidence="6">
    <location>
        <begin position="1"/>
        <end position="174"/>
    </location>
</feature>
<dbReference type="Gene3D" id="3.30.200.20">
    <property type="entry name" value="Phosphorylase Kinase, domain 1"/>
    <property type="match status" value="1"/>
</dbReference>
<dbReference type="RefSeq" id="XP_003882261.1">
    <property type="nucleotide sequence ID" value="XM_003882212.1"/>
</dbReference>
<dbReference type="GO" id="GO:0005524">
    <property type="term" value="F:ATP binding"/>
    <property type="evidence" value="ECO:0007669"/>
    <property type="project" value="UniProtKB-KW"/>
</dbReference>
<organism evidence="8 10">
    <name type="scientific">Neospora caninum (strain Liverpool)</name>
    <dbReference type="NCBI Taxonomy" id="572307"/>
    <lineage>
        <taxon>Eukaryota</taxon>
        <taxon>Sar</taxon>
        <taxon>Alveolata</taxon>
        <taxon>Apicomplexa</taxon>
        <taxon>Conoidasida</taxon>
        <taxon>Coccidia</taxon>
        <taxon>Eucoccidiorida</taxon>
        <taxon>Eimeriorina</taxon>
        <taxon>Sarcocystidae</taxon>
        <taxon>Neospora</taxon>
    </lineage>
</organism>
<dbReference type="SUPFAM" id="SSF56112">
    <property type="entry name" value="Protein kinase-like (PK-like)"/>
    <property type="match status" value="2"/>
</dbReference>
<accession>F0VET5</accession>
<dbReference type="SMART" id="SM00220">
    <property type="entry name" value="S_TKc"/>
    <property type="match status" value="1"/>
</dbReference>
<dbReference type="VEuPathDB" id="ToxoDB:NCLIV_020150"/>